<keyword evidence="2" id="KW-1185">Reference proteome</keyword>
<sequence>MTIPQSEMSKRELLHYLRHRSKRWQFGRETGRNTGYRHYQVRYESSNDDIGRERLYWVGIACELEPSNGWSNYELKDGDFYTSDDADLGKYRFGKLRKFQTRLLEYLESRNDRTVGIVVDHVGGKGKTYFARYCSLNHKAVYLHGSGTDNQVARDLYDISESERINAVIIDCTRSENNLSESDFWNGIEQIKNGHLCDRRYGYREKWIRPPAVLILSNHDPDWKCLSEDRWHKFFIKEDAMYEYYKREKKVTSL</sequence>
<dbReference type="GeneID" id="27815424"/>
<protein>
    <submittedName>
        <fullName evidence="1">Replication associated protein</fullName>
    </submittedName>
</protein>
<organism evidence="1 2">
    <name type="scientific">Bovine faeces associated smacovirus 4</name>
    <dbReference type="NCBI Taxonomy" id="1843752"/>
    <lineage>
        <taxon>Viruses</taxon>
        <taxon>Monodnaviria</taxon>
        <taxon>Shotokuvirae</taxon>
        <taxon>Cressdnaviricota</taxon>
        <taxon>Arfiviricetes</taxon>
        <taxon>Cremevirales</taxon>
        <taxon>Smacoviridae</taxon>
        <taxon>Cosmacovirus</taxon>
        <taxon>Cosmacovirus bovas1</taxon>
    </lineage>
</organism>
<dbReference type="KEGG" id="vg:27815424"/>
<evidence type="ECO:0000313" key="1">
    <source>
        <dbReference type="EMBL" id="ANC51543.1"/>
    </source>
</evidence>
<accession>A0A160HX24</accession>
<reference evidence="1 2" key="1">
    <citation type="journal article" date="2016" name="Infect. Genet. Evol.">
        <title>Circular replication-associated protein encoding DNA viruses identified in the faecal matter of various animals in New Zealand.</title>
        <authorList>
            <person name="Steel O."/>
            <person name="Kraberger S."/>
            <person name="Sikorski A."/>
            <person name="Young L.M."/>
            <person name="Catchpole R.J."/>
            <person name="Stevens A.J."/>
            <person name="Ladley J.J."/>
            <person name="Coray D.S."/>
            <person name="Stainton D."/>
            <person name="Dayaram A."/>
            <person name="Julian L."/>
            <person name="van Bysterveldt K."/>
            <person name="Varsani A."/>
        </authorList>
    </citation>
    <scope>NUCLEOTIDE SEQUENCE [LARGE SCALE GENOMIC DNA]</scope>
</reference>
<dbReference type="OrthoDB" id="9195at10239"/>
<proteinExistence type="predicted"/>
<dbReference type="Proteomes" id="UP000202250">
    <property type="component" value="Segment"/>
</dbReference>
<name>A0A160HX24_9VIRU</name>
<evidence type="ECO:0000313" key="2">
    <source>
        <dbReference type="Proteomes" id="UP000202250"/>
    </source>
</evidence>
<dbReference type="RefSeq" id="YP_009252324.1">
    <property type="nucleotide sequence ID" value="NC_030128.1"/>
</dbReference>
<dbReference type="EMBL" id="KT862228">
    <property type="protein sequence ID" value="ANC51543.1"/>
    <property type="molecule type" value="Genomic_DNA"/>
</dbReference>